<dbReference type="Pfam" id="PF22769">
    <property type="entry name" value="DCD"/>
    <property type="match status" value="1"/>
</dbReference>
<dbReference type="EMBL" id="LQMT02000052">
    <property type="protein sequence ID" value="ONF61892.1"/>
    <property type="molecule type" value="Genomic_DNA"/>
</dbReference>
<dbReference type="InterPro" id="IPR011962">
    <property type="entry name" value="dCTP_deaminase"/>
</dbReference>
<protein>
    <submittedName>
        <fullName evidence="3">dCTP deaminase</fullName>
    </submittedName>
</protein>
<comment type="caution">
    <text evidence="3">The sequence shown here is derived from an EMBL/GenBank/DDBJ whole genome shotgun (WGS) entry which is preliminary data.</text>
</comment>
<dbReference type="InterPro" id="IPR033704">
    <property type="entry name" value="dUTPase_trimeric"/>
</dbReference>
<dbReference type="AlphaFoldDB" id="A0A1W2LGZ3"/>
<dbReference type="CDD" id="cd07557">
    <property type="entry name" value="trimeric_dUTPase"/>
    <property type="match status" value="1"/>
</dbReference>
<dbReference type="GO" id="GO:0008829">
    <property type="term" value="F:dCTP deaminase activity"/>
    <property type="evidence" value="ECO:0007669"/>
    <property type="project" value="InterPro"/>
</dbReference>
<gene>
    <name evidence="3" type="ORF">AVR91_0241205</name>
</gene>
<keyword evidence="1" id="KW-0378">Hydrolase</keyword>
<dbReference type="Proteomes" id="UP000076660">
    <property type="component" value="Unassembled WGS sequence"/>
</dbReference>
<reference evidence="3 4" key="1">
    <citation type="submission" date="2016-12" db="EMBL/GenBank/DDBJ databases">
        <title>Amycolatopsis keratiniphila subsp. keratiniphila genome sequencing and assembly.</title>
        <authorList>
            <person name="Mayilraj S."/>
            <person name="Kaur N."/>
        </authorList>
    </citation>
    <scope>NUCLEOTIDE SEQUENCE [LARGE SCALE GENOMIC DNA]</scope>
    <source>
        <strain evidence="3 4">DSM 44409</strain>
    </source>
</reference>
<evidence type="ECO:0000256" key="2">
    <source>
        <dbReference type="ARBA" id="ARBA00023080"/>
    </source>
</evidence>
<dbReference type="InterPro" id="IPR036157">
    <property type="entry name" value="dUTPase-like_sf"/>
</dbReference>
<dbReference type="OrthoDB" id="3613192at2"/>
<organism evidence="3 4">
    <name type="scientific">Amycolatopsis keratiniphila subsp. keratiniphila</name>
    <dbReference type="NCBI Taxonomy" id="227715"/>
    <lineage>
        <taxon>Bacteria</taxon>
        <taxon>Bacillati</taxon>
        <taxon>Actinomycetota</taxon>
        <taxon>Actinomycetes</taxon>
        <taxon>Pseudonocardiales</taxon>
        <taxon>Pseudonocardiaceae</taxon>
        <taxon>Amycolatopsis</taxon>
        <taxon>Amycolatopsis japonica group</taxon>
    </lineage>
</organism>
<proteinExistence type="predicted"/>
<evidence type="ECO:0000313" key="3">
    <source>
        <dbReference type="EMBL" id="ONF61892.1"/>
    </source>
</evidence>
<dbReference type="PANTHER" id="PTHR42680:SF3">
    <property type="entry name" value="DCTP DEAMINASE"/>
    <property type="match status" value="1"/>
</dbReference>
<dbReference type="SUPFAM" id="SSF51283">
    <property type="entry name" value="dUTPase-like"/>
    <property type="match status" value="1"/>
</dbReference>
<dbReference type="RefSeq" id="WP_063276822.1">
    <property type="nucleotide sequence ID" value="NZ_LQMT02000052.1"/>
</dbReference>
<sequence>MTTVQPASSGRLSKLRIGNRRFDRGVLTDREIRRALLEGDLSVTPFDDSLIRPAAISLRLGEEAFSLVSTGAVDIADRGTYPDLVPKDLDDRRRLRVEPGEVVLAPTMERIGLSGRLAGLVDGTSDYARLGVGVVLCGQVSPGFGSSNGAVLTLEIVNHLRHAVLLHPGARICNLMLFASSGSEESYDRIPHNYSNDHFVMPSRLAERIEQTHNSRN</sequence>
<evidence type="ECO:0000313" key="4">
    <source>
        <dbReference type="Proteomes" id="UP000076660"/>
    </source>
</evidence>
<dbReference type="PANTHER" id="PTHR42680">
    <property type="entry name" value="DCTP DEAMINASE"/>
    <property type="match status" value="1"/>
</dbReference>
<name>A0A1W2LGZ3_9PSEU</name>
<dbReference type="Gene3D" id="2.70.40.10">
    <property type="match status" value="1"/>
</dbReference>
<keyword evidence="2" id="KW-0546">Nucleotide metabolism</keyword>
<dbReference type="GO" id="GO:0006229">
    <property type="term" value="P:dUTP biosynthetic process"/>
    <property type="evidence" value="ECO:0007669"/>
    <property type="project" value="InterPro"/>
</dbReference>
<evidence type="ECO:0000256" key="1">
    <source>
        <dbReference type="ARBA" id="ARBA00022801"/>
    </source>
</evidence>
<accession>A0A1W2LGZ3</accession>